<dbReference type="GO" id="GO:0005829">
    <property type="term" value="C:cytosol"/>
    <property type="evidence" value="ECO:0007669"/>
    <property type="project" value="TreeGrafter"/>
</dbReference>
<keyword evidence="3" id="KW-0547">Nucleotide-binding</keyword>
<evidence type="ECO:0000256" key="1">
    <source>
        <dbReference type="ARBA" id="ARBA00013275"/>
    </source>
</evidence>
<evidence type="ECO:0000259" key="7">
    <source>
        <dbReference type="Pfam" id="PF13193"/>
    </source>
</evidence>
<reference evidence="8" key="2">
    <citation type="submission" date="2020-09" db="EMBL/GenBank/DDBJ databases">
        <authorList>
            <person name="Sun Q."/>
            <person name="Zhou Y."/>
        </authorList>
    </citation>
    <scope>NUCLEOTIDE SEQUENCE</scope>
    <source>
        <strain evidence="8">CGMCC 1.12785</strain>
    </source>
</reference>
<dbReference type="PANTHER" id="PTHR24095">
    <property type="entry name" value="ACETYL-COENZYME A SYNTHETASE"/>
    <property type="match status" value="1"/>
</dbReference>
<evidence type="ECO:0000256" key="4">
    <source>
        <dbReference type="ARBA" id="ARBA00022840"/>
    </source>
</evidence>
<dbReference type="EC" id="6.2.1.1" evidence="1"/>
<dbReference type="Gene3D" id="3.30.300.30">
    <property type="match status" value="1"/>
</dbReference>
<feature type="domain" description="AMP-dependent synthetase/ligase" evidence="6">
    <location>
        <begin position="70"/>
        <end position="207"/>
    </location>
</feature>
<dbReference type="RefSeq" id="WP_188549245.1">
    <property type="nucleotide sequence ID" value="NZ_BMFY01000002.1"/>
</dbReference>
<dbReference type="AlphaFoldDB" id="A0A8J2TVL9"/>
<keyword evidence="4" id="KW-0067">ATP-binding</keyword>
<proteinExistence type="predicted"/>
<dbReference type="GO" id="GO:0005524">
    <property type="term" value="F:ATP binding"/>
    <property type="evidence" value="ECO:0007669"/>
    <property type="project" value="UniProtKB-KW"/>
</dbReference>
<evidence type="ECO:0000256" key="3">
    <source>
        <dbReference type="ARBA" id="ARBA00022741"/>
    </source>
</evidence>
<feature type="domain" description="AMP-dependent synthetase/ligase" evidence="6">
    <location>
        <begin position="262"/>
        <end position="425"/>
    </location>
</feature>
<comment type="caution">
    <text evidence="8">The sequence shown here is derived from an EMBL/GenBank/DDBJ whole genome shotgun (WGS) entry which is preliminary data.</text>
</comment>
<sequence length="647" mass="68943">MTGAAGRDPEFSRAARERGVDTAAWERVMERLDWDVAPQELWREGEYGGEWFAGGRLNLSVNALDRHVDAGHGDRVAMHWEGEPGDRRSLSYRELLDDVKALAAALRGLGIGTGDRVGIHLGWLPETVTAMLASMRIGAVYSVLPAPLPAEALADRLAAQQPRILLTQDGAWRHGTVMPLKARADEALTAIDSVEQTIVVRRTGMDVAWYEGDLWYHELAASGAARVRREEEAGRAASLPSGAPVCTVSLANRGGRPASTVHGNAHLAVSLLAVHGALRPQDGRVFWCAGDIAWAVSQFSGVIGPLLRGDTPVMYEGTLDVPTQRRAWEILARYRVGTMVTPPSVLRAMRAWHGEPPDVAQHSALQKVVTAGEAVEPELQQWIRDALGGAGGDALQLGDAWGQLQLGGIVVQNGLSPAEPIPGCGLDVIEDPGSADGRGEAVLRLPWPGSIRGVEGEPAEEIARQWTRLGEGLYATGDLARRVPGGQAGTGTGPDEAAQTAQAAVSLEFLGRKDDVVSISGQLVSFTEVREVLLDHPFVREALVTVRPDARLGRSLVAAVVVAQEAAARAATPEGAENLAIDLMNAVRELLGGLARPRSVVLLDRIGDDLDPDRRDQAIAALAAPPPGVVRRLSWEQVRAAGQDAQG</sequence>
<reference evidence="8" key="1">
    <citation type="journal article" date="2014" name="Int. J. Syst. Evol. Microbiol.">
        <title>Complete genome sequence of Corynebacterium casei LMG S-19264T (=DSM 44701T), isolated from a smear-ripened cheese.</title>
        <authorList>
            <consortium name="US DOE Joint Genome Institute (JGI-PGF)"/>
            <person name="Walter F."/>
            <person name="Albersmeier A."/>
            <person name="Kalinowski J."/>
            <person name="Ruckert C."/>
        </authorList>
    </citation>
    <scope>NUCLEOTIDE SEQUENCE</scope>
    <source>
        <strain evidence="8">CGMCC 1.12785</strain>
    </source>
</reference>
<dbReference type="InterPro" id="IPR000873">
    <property type="entry name" value="AMP-dep_synth/lig_dom"/>
</dbReference>
<evidence type="ECO:0000313" key="8">
    <source>
        <dbReference type="EMBL" id="GGA04547.1"/>
    </source>
</evidence>
<evidence type="ECO:0000256" key="2">
    <source>
        <dbReference type="ARBA" id="ARBA00022598"/>
    </source>
</evidence>
<dbReference type="GO" id="GO:0003987">
    <property type="term" value="F:acetate-CoA ligase activity"/>
    <property type="evidence" value="ECO:0007669"/>
    <property type="project" value="UniProtKB-EC"/>
</dbReference>
<dbReference type="GO" id="GO:0006085">
    <property type="term" value="P:acetyl-CoA biosynthetic process"/>
    <property type="evidence" value="ECO:0007669"/>
    <property type="project" value="TreeGrafter"/>
</dbReference>
<evidence type="ECO:0000256" key="5">
    <source>
        <dbReference type="ARBA" id="ARBA00022990"/>
    </source>
</evidence>
<dbReference type="InterPro" id="IPR025110">
    <property type="entry name" value="AMP-bd_C"/>
</dbReference>
<dbReference type="EMBL" id="BMFY01000002">
    <property type="protein sequence ID" value="GGA04547.1"/>
    <property type="molecule type" value="Genomic_DNA"/>
</dbReference>
<feature type="domain" description="AMP-binding enzyme C-terminal" evidence="7">
    <location>
        <begin position="529"/>
        <end position="605"/>
    </location>
</feature>
<keyword evidence="9" id="KW-1185">Reference proteome</keyword>
<gene>
    <name evidence="8" type="primary">acsA</name>
    <name evidence="8" type="ORF">GCM10011333_03780</name>
</gene>
<keyword evidence="2" id="KW-0436">Ligase</keyword>
<dbReference type="Proteomes" id="UP000616114">
    <property type="component" value="Unassembled WGS sequence"/>
</dbReference>
<organism evidence="8 9">
    <name type="scientific">Sediminivirga luteola</name>
    <dbReference type="NCBI Taxonomy" id="1774748"/>
    <lineage>
        <taxon>Bacteria</taxon>
        <taxon>Bacillati</taxon>
        <taxon>Actinomycetota</taxon>
        <taxon>Actinomycetes</taxon>
        <taxon>Micrococcales</taxon>
        <taxon>Brevibacteriaceae</taxon>
        <taxon>Sediminivirga</taxon>
    </lineage>
</organism>
<keyword evidence="5" id="KW-0007">Acetylation</keyword>
<dbReference type="InterPro" id="IPR045851">
    <property type="entry name" value="AMP-bd_C_sf"/>
</dbReference>
<evidence type="ECO:0000259" key="6">
    <source>
        <dbReference type="Pfam" id="PF00501"/>
    </source>
</evidence>
<dbReference type="Gene3D" id="3.40.50.12780">
    <property type="entry name" value="N-terminal domain of ligase-like"/>
    <property type="match status" value="1"/>
</dbReference>
<name>A0A8J2TVL9_9MICO</name>
<accession>A0A8J2TVL9</accession>
<protein>
    <recommendedName>
        <fullName evidence="1">acetate--CoA ligase</fullName>
        <ecNumber evidence="1">6.2.1.1</ecNumber>
    </recommendedName>
</protein>
<dbReference type="InterPro" id="IPR042099">
    <property type="entry name" value="ANL_N_sf"/>
</dbReference>
<evidence type="ECO:0000313" key="9">
    <source>
        <dbReference type="Proteomes" id="UP000616114"/>
    </source>
</evidence>
<dbReference type="PANTHER" id="PTHR24095:SF14">
    <property type="entry name" value="ACETYL-COENZYME A SYNTHETASE 1"/>
    <property type="match status" value="1"/>
</dbReference>
<dbReference type="Pfam" id="PF00501">
    <property type="entry name" value="AMP-binding"/>
    <property type="match status" value="2"/>
</dbReference>
<dbReference type="Pfam" id="PF13193">
    <property type="entry name" value="AMP-binding_C"/>
    <property type="match status" value="1"/>
</dbReference>
<dbReference type="SUPFAM" id="SSF56801">
    <property type="entry name" value="Acetyl-CoA synthetase-like"/>
    <property type="match status" value="1"/>
</dbReference>